<keyword evidence="2" id="KW-1185">Reference proteome</keyword>
<name>A0AAV7UQX3_PLEWA</name>
<evidence type="ECO:0000313" key="2">
    <source>
        <dbReference type="Proteomes" id="UP001066276"/>
    </source>
</evidence>
<comment type="caution">
    <text evidence="1">The sequence shown here is derived from an EMBL/GenBank/DDBJ whole genome shotgun (WGS) entry which is preliminary data.</text>
</comment>
<protein>
    <submittedName>
        <fullName evidence="1">Uncharacterized protein</fullName>
    </submittedName>
</protein>
<reference evidence="1" key="1">
    <citation type="journal article" date="2022" name="bioRxiv">
        <title>Sequencing and chromosome-scale assembly of the giantPleurodeles waltlgenome.</title>
        <authorList>
            <person name="Brown T."/>
            <person name="Elewa A."/>
            <person name="Iarovenko S."/>
            <person name="Subramanian E."/>
            <person name="Araus A.J."/>
            <person name="Petzold A."/>
            <person name="Susuki M."/>
            <person name="Suzuki K.-i.T."/>
            <person name="Hayashi T."/>
            <person name="Toyoda A."/>
            <person name="Oliveira C."/>
            <person name="Osipova E."/>
            <person name="Leigh N.D."/>
            <person name="Simon A."/>
            <person name="Yun M.H."/>
        </authorList>
    </citation>
    <scope>NUCLEOTIDE SEQUENCE</scope>
    <source>
        <strain evidence="1">20211129_DDA</strain>
        <tissue evidence="1">Liver</tissue>
    </source>
</reference>
<accession>A0AAV7UQX3</accession>
<sequence>MPGFRLRYQRFPKEMKRKRERVFEERLLVFNFSDRHGTELLKRRVLESFETPNNIVWLYSCWQDLYTELTLKFPHIRFIEGIPDNLNDDDLLPKHLVNMVVVDDLMREGGDHPELERAFTQYSHHRNLSLCYIVQNLFYKGKSSRSITLNASYLVLFKNPRDKLQISIIAKQMYPGNTQFFMDAFNDATAKPHGYLLVDLKPNTFEDYRLRSGIIPPDFPVAYTPKTVSKNYKKNK</sequence>
<dbReference type="AlphaFoldDB" id="A0AAV7UQX3"/>
<proteinExistence type="predicted"/>
<dbReference type="EMBL" id="JANPWB010000004">
    <property type="protein sequence ID" value="KAJ1191263.1"/>
    <property type="molecule type" value="Genomic_DNA"/>
</dbReference>
<dbReference type="Proteomes" id="UP001066276">
    <property type="component" value="Chromosome 2_2"/>
</dbReference>
<gene>
    <name evidence="1" type="ORF">NDU88_000579</name>
</gene>
<organism evidence="1 2">
    <name type="scientific">Pleurodeles waltl</name>
    <name type="common">Iberian ribbed newt</name>
    <dbReference type="NCBI Taxonomy" id="8319"/>
    <lineage>
        <taxon>Eukaryota</taxon>
        <taxon>Metazoa</taxon>
        <taxon>Chordata</taxon>
        <taxon>Craniata</taxon>
        <taxon>Vertebrata</taxon>
        <taxon>Euteleostomi</taxon>
        <taxon>Amphibia</taxon>
        <taxon>Batrachia</taxon>
        <taxon>Caudata</taxon>
        <taxon>Salamandroidea</taxon>
        <taxon>Salamandridae</taxon>
        <taxon>Pleurodelinae</taxon>
        <taxon>Pleurodeles</taxon>
    </lineage>
</organism>
<evidence type="ECO:0000313" key="1">
    <source>
        <dbReference type="EMBL" id="KAJ1191263.1"/>
    </source>
</evidence>